<keyword evidence="2" id="KW-0378">Hydrolase</keyword>
<comment type="cofactor">
    <cofactor evidence="1">
        <name>Mg(2+)</name>
        <dbReference type="ChEBI" id="CHEBI:18420"/>
    </cofactor>
</comment>
<gene>
    <name evidence="4" type="ORF">DWY25_16845</name>
</gene>
<dbReference type="RefSeq" id="WP_117896226.1">
    <property type="nucleotide sequence ID" value="NZ_CABJCV010000032.1"/>
</dbReference>
<dbReference type="Proteomes" id="UP000284178">
    <property type="component" value="Unassembled WGS sequence"/>
</dbReference>
<feature type="domain" description="Nudix hydrolase" evidence="3">
    <location>
        <begin position="4"/>
        <end position="152"/>
    </location>
</feature>
<evidence type="ECO:0000256" key="1">
    <source>
        <dbReference type="ARBA" id="ARBA00001946"/>
    </source>
</evidence>
<keyword evidence="5" id="KW-1185">Reference proteome</keyword>
<dbReference type="AlphaFoldDB" id="A0A412FGW7"/>
<evidence type="ECO:0000259" key="3">
    <source>
        <dbReference type="PROSITE" id="PS51462"/>
    </source>
</evidence>
<reference evidence="4 5" key="1">
    <citation type="submission" date="2018-08" db="EMBL/GenBank/DDBJ databases">
        <title>A genome reference for cultivated species of the human gut microbiota.</title>
        <authorList>
            <person name="Zou Y."/>
            <person name="Xue W."/>
            <person name="Luo G."/>
        </authorList>
    </citation>
    <scope>NUCLEOTIDE SEQUENCE [LARGE SCALE GENOMIC DNA]</scope>
    <source>
        <strain evidence="4 5">AF24-29</strain>
    </source>
</reference>
<comment type="caution">
    <text evidence="4">The sequence shown here is derived from an EMBL/GenBank/DDBJ whole genome shotgun (WGS) entry which is preliminary data.</text>
</comment>
<dbReference type="SUPFAM" id="SSF55811">
    <property type="entry name" value="Nudix"/>
    <property type="match status" value="1"/>
</dbReference>
<protein>
    <submittedName>
        <fullName evidence="4">NUDIX domain-containing protein</fullName>
    </submittedName>
</protein>
<evidence type="ECO:0000313" key="5">
    <source>
        <dbReference type="Proteomes" id="UP000284178"/>
    </source>
</evidence>
<dbReference type="GeneID" id="83017064"/>
<dbReference type="InterPro" id="IPR015797">
    <property type="entry name" value="NUDIX_hydrolase-like_dom_sf"/>
</dbReference>
<proteinExistence type="predicted"/>
<dbReference type="Pfam" id="PF00293">
    <property type="entry name" value="NUDIX"/>
    <property type="match status" value="1"/>
</dbReference>
<dbReference type="CDD" id="cd04688">
    <property type="entry name" value="NUDIX_Hydrolase"/>
    <property type="match status" value="1"/>
</dbReference>
<dbReference type="InterPro" id="IPR020084">
    <property type="entry name" value="NUDIX_hydrolase_CS"/>
</dbReference>
<dbReference type="PANTHER" id="PTHR43046">
    <property type="entry name" value="GDP-MANNOSE MANNOSYL HYDROLASE"/>
    <property type="match status" value="1"/>
</dbReference>
<dbReference type="Gene3D" id="3.90.79.10">
    <property type="entry name" value="Nucleoside Triphosphate Pyrophosphohydrolase"/>
    <property type="match status" value="1"/>
</dbReference>
<organism evidence="4 5">
    <name type="scientific">Holdemania filiformis</name>
    <dbReference type="NCBI Taxonomy" id="61171"/>
    <lineage>
        <taxon>Bacteria</taxon>
        <taxon>Bacillati</taxon>
        <taxon>Bacillota</taxon>
        <taxon>Erysipelotrichia</taxon>
        <taxon>Erysipelotrichales</taxon>
        <taxon>Erysipelotrichaceae</taxon>
        <taxon>Holdemania</taxon>
    </lineage>
</organism>
<dbReference type="GO" id="GO:0016787">
    <property type="term" value="F:hydrolase activity"/>
    <property type="evidence" value="ECO:0007669"/>
    <property type="project" value="UniProtKB-KW"/>
</dbReference>
<accession>A0A412FGW7</accession>
<dbReference type="InterPro" id="IPR000086">
    <property type="entry name" value="NUDIX_hydrolase_dom"/>
</dbReference>
<name>A0A412FGW7_9FIRM</name>
<dbReference type="PANTHER" id="PTHR43046:SF14">
    <property type="entry name" value="MUTT_NUDIX FAMILY PROTEIN"/>
    <property type="match status" value="1"/>
</dbReference>
<evidence type="ECO:0000313" key="4">
    <source>
        <dbReference type="EMBL" id="RGR67392.1"/>
    </source>
</evidence>
<dbReference type="PROSITE" id="PS00893">
    <property type="entry name" value="NUDIX_BOX"/>
    <property type="match status" value="1"/>
</dbReference>
<evidence type="ECO:0000256" key="2">
    <source>
        <dbReference type="ARBA" id="ARBA00022801"/>
    </source>
</evidence>
<dbReference type="PROSITE" id="PS51462">
    <property type="entry name" value="NUDIX"/>
    <property type="match status" value="1"/>
</dbReference>
<dbReference type="EMBL" id="QRUP01000032">
    <property type="protein sequence ID" value="RGR67392.1"/>
    <property type="molecule type" value="Genomic_DNA"/>
</dbReference>
<sequence length="165" mass="19158">MDLSFNVGTSCFNLRACAIIVHGETLLVMRDQKQPYAYLPGGRIKLNETAQQALIRELQEEIGIQAQIERPLWVTQAFFTESASQQKFHEIGFYFLVSCKENETLPTINNFIRWENGIEHRFEWVSFDELSDIDVQPEFIKNRIRSLPEQLELLLDFNQGSPDFG</sequence>